<reference evidence="1 2" key="1">
    <citation type="submission" date="2020-02" db="EMBL/GenBank/DDBJ databases">
        <title>Comparative genomics of sulfur disproportionating microorganisms.</title>
        <authorList>
            <person name="Ward L.M."/>
            <person name="Bertran E."/>
            <person name="Johnston D.T."/>
        </authorList>
    </citation>
    <scope>NUCLEOTIDE SEQUENCE [LARGE SCALE GENOMIC DNA]</scope>
    <source>
        <strain evidence="1 2">DSM 3696</strain>
    </source>
</reference>
<name>A0A7K3NQ87_9BACT</name>
<dbReference type="AlphaFoldDB" id="A0A7K3NQ87"/>
<dbReference type="RefSeq" id="WP_163303025.1">
    <property type="nucleotide sequence ID" value="NZ_JAAGRQ010000070.1"/>
</dbReference>
<comment type="caution">
    <text evidence="1">The sequence shown here is derived from an EMBL/GenBank/DDBJ whole genome shotgun (WGS) entry which is preliminary data.</text>
</comment>
<keyword evidence="2" id="KW-1185">Reference proteome</keyword>
<proteinExistence type="predicted"/>
<evidence type="ECO:0008006" key="3">
    <source>
        <dbReference type="Google" id="ProtNLM"/>
    </source>
</evidence>
<organism evidence="1 2">
    <name type="scientific">Desulfolutivibrio sulfodismutans</name>
    <dbReference type="NCBI Taxonomy" id="63561"/>
    <lineage>
        <taxon>Bacteria</taxon>
        <taxon>Pseudomonadati</taxon>
        <taxon>Thermodesulfobacteriota</taxon>
        <taxon>Desulfovibrionia</taxon>
        <taxon>Desulfovibrionales</taxon>
        <taxon>Desulfovibrionaceae</taxon>
        <taxon>Desulfolutivibrio</taxon>
    </lineage>
</organism>
<evidence type="ECO:0000313" key="2">
    <source>
        <dbReference type="Proteomes" id="UP000469724"/>
    </source>
</evidence>
<dbReference type="Proteomes" id="UP000469724">
    <property type="component" value="Unassembled WGS sequence"/>
</dbReference>
<gene>
    <name evidence="1" type="ORF">G3N56_14510</name>
</gene>
<accession>A0A7K3NQ87</accession>
<sequence length="227" mass="25821">MSIFNKTYDLVLSSGPACTPAVSLDLNKLRIFSTPHEYMMNYSLDALAELFETGFCNYFTDITFEGIHSDNYKVKDNISGMVSIHHFPISLEREEGLTKFYEESKRRIIRLYQLLNMADRVLFVSNRNCSVQELTAFRDRISSIFPKIDINCLDVKSAPVAELTIVEIDEHTSQCLFHDIPTDKMRPWVGNRTAWTELLSRITLSSTLVDAYKSLKSKSLAAKNAGA</sequence>
<protein>
    <recommendedName>
        <fullName evidence="3">Papain-like cysteine peptidase</fullName>
    </recommendedName>
</protein>
<dbReference type="EMBL" id="JAAGRQ010000070">
    <property type="protein sequence ID" value="NDY57945.1"/>
    <property type="molecule type" value="Genomic_DNA"/>
</dbReference>
<evidence type="ECO:0000313" key="1">
    <source>
        <dbReference type="EMBL" id="NDY57945.1"/>
    </source>
</evidence>